<feature type="chain" id="PRO_5004019873" evidence="1">
    <location>
        <begin position="28"/>
        <end position="89"/>
    </location>
</feature>
<feature type="signal peptide" evidence="1">
    <location>
        <begin position="1"/>
        <end position="27"/>
    </location>
</feature>
<keyword evidence="3" id="KW-1185">Reference proteome</keyword>
<dbReference type="EMBL" id="CAQJ01000081">
    <property type="protein sequence ID" value="CCQ91597.1"/>
    <property type="molecule type" value="Genomic_DNA"/>
</dbReference>
<evidence type="ECO:0000256" key="1">
    <source>
        <dbReference type="SAM" id="SignalP"/>
    </source>
</evidence>
<comment type="caution">
    <text evidence="2">The sequence shown here is derived from an EMBL/GenBank/DDBJ whole genome shotgun (WGS) entry which is preliminary data.</text>
</comment>
<protein>
    <submittedName>
        <fullName evidence="2">Uncharacterized protein</fullName>
    </submittedName>
</protein>
<name>M1Z1J2_NITG3</name>
<accession>M1Z1J2</accession>
<reference evidence="2 3" key="1">
    <citation type="journal article" date="2013" name="Front. Microbiol.">
        <title>The genome of Nitrospina gracilis illuminates the metabolism and evolution of the major marine nitrite oxidizer.</title>
        <authorList>
            <person name="Luecker S."/>
            <person name="Nowka B."/>
            <person name="Rattei T."/>
            <person name="Spieck E."/>
            <person name="and Daims H."/>
        </authorList>
    </citation>
    <scope>NUCLEOTIDE SEQUENCE [LARGE SCALE GENOMIC DNA]</scope>
    <source>
        <strain evidence="2 3">3/211</strain>
    </source>
</reference>
<evidence type="ECO:0000313" key="2">
    <source>
        <dbReference type="EMBL" id="CCQ91597.1"/>
    </source>
</evidence>
<dbReference type="STRING" id="1266370.NITGR_730055"/>
<dbReference type="RefSeq" id="WP_005010481.1">
    <property type="nucleotide sequence ID" value="NZ_HG422173.1"/>
</dbReference>
<dbReference type="AlphaFoldDB" id="M1Z1J2"/>
<dbReference type="Proteomes" id="UP000011704">
    <property type="component" value="Unassembled WGS sequence"/>
</dbReference>
<proteinExistence type="predicted"/>
<dbReference type="InParanoid" id="M1Z1J2"/>
<gene>
    <name evidence="2" type="ORF">NITGR_730055</name>
</gene>
<dbReference type="HOGENOM" id="CLU_2451608_0_0_0"/>
<evidence type="ECO:0000313" key="3">
    <source>
        <dbReference type="Proteomes" id="UP000011704"/>
    </source>
</evidence>
<organism evidence="2 3">
    <name type="scientific">Nitrospina gracilis (strain 3/211)</name>
    <dbReference type="NCBI Taxonomy" id="1266370"/>
    <lineage>
        <taxon>Bacteria</taxon>
        <taxon>Pseudomonadati</taxon>
        <taxon>Nitrospinota/Tectimicrobiota group</taxon>
        <taxon>Nitrospinota</taxon>
        <taxon>Nitrospinia</taxon>
        <taxon>Nitrospinales</taxon>
        <taxon>Nitrospinaceae</taxon>
        <taxon>Nitrospina</taxon>
    </lineage>
</organism>
<sequence length="89" mass="9790">MVLKFKHLGSVMVLVAVLFLWCQSAQAMMMPEEASMMNCSQTMMCGVCAVALHSVSPVLNSPPPEIRMYVEVVPKAPAPHPVPLYHPPR</sequence>
<keyword evidence="1" id="KW-0732">Signal</keyword>